<evidence type="ECO:0000313" key="3">
    <source>
        <dbReference type="Proteomes" id="UP000603545"/>
    </source>
</evidence>
<keyword evidence="1" id="KW-0812">Transmembrane</keyword>
<accession>A0A8J6N4P7</accession>
<name>A0A8J6N4P7_9BACT</name>
<dbReference type="EMBL" id="JACNLL010000038">
    <property type="protein sequence ID" value="MBC8199189.1"/>
    <property type="molecule type" value="Genomic_DNA"/>
</dbReference>
<evidence type="ECO:0000256" key="1">
    <source>
        <dbReference type="SAM" id="Phobius"/>
    </source>
</evidence>
<reference evidence="2 3" key="1">
    <citation type="submission" date="2020-08" db="EMBL/GenBank/DDBJ databases">
        <title>Bridging the membrane lipid divide: bacteria of the FCB group superphylum have the potential to synthesize archaeal ether lipids.</title>
        <authorList>
            <person name="Villanueva L."/>
            <person name="Von Meijenfeldt F.A.B."/>
            <person name="Westbye A.B."/>
            <person name="Yadav S."/>
            <person name="Hopmans E.C."/>
            <person name="Dutilh B.E."/>
            <person name="Sinninghe Damste J.S."/>
        </authorList>
    </citation>
    <scope>NUCLEOTIDE SEQUENCE [LARGE SCALE GENOMIC DNA]</scope>
    <source>
        <strain evidence="2">NIOZ-UU82</strain>
    </source>
</reference>
<feature type="transmembrane region" description="Helical" evidence="1">
    <location>
        <begin position="169"/>
        <end position="189"/>
    </location>
</feature>
<dbReference type="SUPFAM" id="SSF103501">
    <property type="entry name" value="Respiratory nitrate reductase 1 gamma chain"/>
    <property type="match status" value="1"/>
</dbReference>
<dbReference type="NCBIfam" id="NF045723">
    <property type="entry name" value="memb_anch_TmcC"/>
    <property type="match status" value="1"/>
</dbReference>
<comment type="caution">
    <text evidence="2">The sequence shown here is derived from an EMBL/GenBank/DDBJ whole genome shotgun (WGS) entry which is preliminary data.</text>
</comment>
<organism evidence="2 3">
    <name type="scientific">Candidatus Desulfaltia bathyphila</name>
    <dbReference type="NCBI Taxonomy" id="2841697"/>
    <lineage>
        <taxon>Bacteria</taxon>
        <taxon>Pseudomonadati</taxon>
        <taxon>Thermodesulfobacteriota</taxon>
        <taxon>Desulfobacteria</taxon>
        <taxon>Desulfobacterales</taxon>
        <taxon>Desulfobacterales incertae sedis</taxon>
        <taxon>Candidatus Desulfaltia</taxon>
    </lineage>
</organism>
<protein>
    <submittedName>
        <fullName evidence="2">Nitrate reductase</fullName>
    </submittedName>
</protein>
<dbReference type="InterPro" id="IPR036197">
    <property type="entry name" value="NarG-like_sf"/>
</dbReference>
<keyword evidence="1" id="KW-1133">Transmembrane helix</keyword>
<gene>
    <name evidence="2" type="ORF">H8E80_03965</name>
</gene>
<feature type="transmembrane region" description="Helical" evidence="1">
    <location>
        <begin position="6"/>
        <end position="26"/>
    </location>
</feature>
<feature type="transmembrane region" description="Helical" evidence="1">
    <location>
        <begin position="112"/>
        <end position="129"/>
    </location>
</feature>
<feature type="transmembrane region" description="Helical" evidence="1">
    <location>
        <begin position="68"/>
        <end position="92"/>
    </location>
</feature>
<evidence type="ECO:0000313" key="2">
    <source>
        <dbReference type="EMBL" id="MBC8199189.1"/>
    </source>
</evidence>
<proteinExistence type="predicted"/>
<dbReference type="Gene3D" id="1.20.950.20">
    <property type="entry name" value="Transmembrane di-heme cytochromes, Chain C"/>
    <property type="match status" value="1"/>
</dbReference>
<feature type="transmembrane region" description="Helical" evidence="1">
    <location>
        <begin position="141"/>
        <end position="163"/>
    </location>
</feature>
<dbReference type="Proteomes" id="UP000603545">
    <property type="component" value="Unassembled WGS sequence"/>
</dbReference>
<keyword evidence="1" id="KW-0472">Membrane</keyword>
<sequence>MYEFVSGPLVWIAFIIFIGGSLYRIYYMLSNSKKETVVFPHMSLEHSLASLVHWVIPFNNQYMRKRPIFTIVSFAFHICLVFTPIFLLAHVILLDESWNISWWSLPEGVADWMTIIVIAGCIFFLYRRLTDPVVKNVTDGSDYLLLAITALPFITGFIAYHQLFAYKTILIVHILAGEIMLIAIPFTRLSHMLFFVFTRAYFGSEQGHVKHSKDW</sequence>
<dbReference type="AlphaFoldDB" id="A0A8J6N4P7"/>